<dbReference type="SMART" id="SM00739">
    <property type="entry name" value="KOW"/>
    <property type="match status" value="1"/>
</dbReference>
<dbReference type="GO" id="GO:0003735">
    <property type="term" value="F:structural constituent of ribosome"/>
    <property type="evidence" value="ECO:0007669"/>
    <property type="project" value="InterPro"/>
</dbReference>
<gene>
    <name evidence="7" type="primary">MRPL24</name>
    <name evidence="7" type="synonym">LOC115173202</name>
</gene>
<evidence type="ECO:0000256" key="1">
    <source>
        <dbReference type="ARBA" id="ARBA00010618"/>
    </source>
</evidence>
<dbReference type="Gene3D" id="2.30.30.30">
    <property type="match status" value="1"/>
</dbReference>
<dbReference type="InterPro" id="IPR008991">
    <property type="entry name" value="Translation_prot_SH3-like_sf"/>
</dbReference>
<keyword evidence="2" id="KW-0689">Ribosomal protein</keyword>
<name>A0A674D6I3_SALTR</name>
<dbReference type="InterPro" id="IPR014722">
    <property type="entry name" value="Rib_uL2_dom2"/>
</dbReference>
<dbReference type="AlphaFoldDB" id="A0A674D6I3"/>
<keyword evidence="8" id="KW-1185">Reference proteome</keyword>
<feature type="domain" description="KOW" evidence="6">
    <location>
        <begin position="54"/>
        <end position="81"/>
    </location>
</feature>
<dbReference type="CDD" id="cd06089">
    <property type="entry name" value="KOW_RPL26"/>
    <property type="match status" value="1"/>
</dbReference>
<dbReference type="GO" id="GO:0003723">
    <property type="term" value="F:RNA binding"/>
    <property type="evidence" value="ECO:0007669"/>
    <property type="project" value="InterPro"/>
</dbReference>
<dbReference type="GO" id="GO:1990904">
    <property type="term" value="C:ribonucleoprotein complex"/>
    <property type="evidence" value="ECO:0007669"/>
    <property type="project" value="UniProtKB-KW"/>
</dbReference>
<sequence length="185" mass="20973">MQITAILSMAAKAAFPKDYRHGTSRPWTIADEIEPTRQEEKVFIEPIAYEDWSVFKRGHTVEILSGKDKGKQGKVAQVFRHRNWVILEGYIGKSADYPGTYSASEAPLLLRDISLETDRGGVEVHRGGGEGALTLRTGRIVPKPVFQRRDGIVPQQLTRPPSSLEEEVMEKLGIEEPRRNRKTYW</sequence>
<accession>A0A674D6I3</accession>
<protein>
    <recommendedName>
        <fullName evidence="4">Large ribosomal subunit protein uL24m</fullName>
    </recommendedName>
    <alternativeName>
        <fullName evidence="5">39S ribosomal protein L24, mitochondrial</fullName>
    </alternativeName>
</protein>
<reference evidence="7" key="1">
    <citation type="submission" date="2025-08" db="UniProtKB">
        <authorList>
            <consortium name="Ensembl"/>
        </authorList>
    </citation>
    <scope>IDENTIFICATION</scope>
</reference>
<evidence type="ECO:0000313" key="7">
    <source>
        <dbReference type="Ensembl" id="ENSSTUP00000091219.1"/>
    </source>
</evidence>
<evidence type="ECO:0000256" key="5">
    <source>
        <dbReference type="ARBA" id="ARBA00035357"/>
    </source>
</evidence>
<dbReference type="InParanoid" id="A0A674D6I3"/>
<dbReference type="Ensembl" id="ENSSTUT00000097055.1">
    <property type="protein sequence ID" value="ENSSTUP00000091219.1"/>
    <property type="gene ID" value="ENSSTUG00000040101.1"/>
</dbReference>
<dbReference type="OMA" id="PPYWYKW"/>
<dbReference type="Proteomes" id="UP000472277">
    <property type="component" value="Chromosome 34"/>
</dbReference>
<dbReference type="GeneTree" id="ENSGT00390000014542"/>
<evidence type="ECO:0000256" key="2">
    <source>
        <dbReference type="ARBA" id="ARBA00022980"/>
    </source>
</evidence>
<proteinExistence type="inferred from homology"/>
<dbReference type="Pfam" id="PF00467">
    <property type="entry name" value="KOW"/>
    <property type="match status" value="1"/>
</dbReference>
<dbReference type="SUPFAM" id="SSF50104">
    <property type="entry name" value="Translation proteins SH3-like domain"/>
    <property type="match status" value="1"/>
</dbReference>
<evidence type="ECO:0000313" key="8">
    <source>
        <dbReference type="Proteomes" id="UP000472277"/>
    </source>
</evidence>
<keyword evidence="3" id="KW-0687">Ribonucleoprotein</keyword>
<organism evidence="7 8">
    <name type="scientific">Salmo trutta</name>
    <name type="common">Brown trout</name>
    <dbReference type="NCBI Taxonomy" id="8032"/>
    <lineage>
        <taxon>Eukaryota</taxon>
        <taxon>Metazoa</taxon>
        <taxon>Chordata</taxon>
        <taxon>Craniata</taxon>
        <taxon>Vertebrata</taxon>
        <taxon>Euteleostomi</taxon>
        <taxon>Actinopterygii</taxon>
        <taxon>Neopterygii</taxon>
        <taxon>Teleostei</taxon>
        <taxon>Protacanthopterygii</taxon>
        <taxon>Salmoniformes</taxon>
        <taxon>Salmonidae</taxon>
        <taxon>Salmoninae</taxon>
        <taxon>Salmo</taxon>
    </lineage>
</organism>
<dbReference type="GO" id="GO:0005840">
    <property type="term" value="C:ribosome"/>
    <property type="evidence" value="ECO:0007669"/>
    <property type="project" value="UniProtKB-KW"/>
</dbReference>
<dbReference type="InterPro" id="IPR003256">
    <property type="entry name" value="Ribosomal_uL24"/>
</dbReference>
<reference evidence="7" key="2">
    <citation type="submission" date="2025-09" db="UniProtKB">
        <authorList>
            <consortium name="Ensembl"/>
        </authorList>
    </citation>
    <scope>IDENTIFICATION</scope>
</reference>
<dbReference type="GO" id="GO:0006412">
    <property type="term" value="P:translation"/>
    <property type="evidence" value="ECO:0007669"/>
    <property type="project" value="InterPro"/>
</dbReference>
<evidence type="ECO:0000259" key="6">
    <source>
        <dbReference type="SMART" id="SM00739"/>
    </source>
</evidence>
<dbReference type="InterPro" id="IPR041988">
    <property type="entry name" value="Ribosomal_uL24_KOW"/>
</dbReference>
<dbReference type="InterPro" id="IPR005824">
    <property type="entry name" value="KOW"/>
</dbReference>
<evidence type="ECO:0000256" key="4">
    <source>
        <dbReference type="ARBA" id="ARBA00035283"/>
    </source>
</evidence>
<dbReference type="PANTHER" id="PTHR12903">
    <property type="entry name" value="MITOCHONDRIAL RIBOSOMAL PROTEIN L24"/>
    <property type="match status" value="1"/>
</dbReference>
<evidence type="ECO:0000256" key="3">
    <source>
        <dbReference type="ARBA" id="ARBA00023274"/>
    </source>
</evidence>
<comment type="similarity">
    <text evidence="1">Belongs to the universal ribosomal protein uL24 family.</text>
</comment>